<dbReference type="OrthoDB" id="4525710at2759"/>
<feature type="region of interest" description="Disordered" evidence="2">
    <location>
        <begin position="142"/>
        <end position="194"/>
    </location>
</feature>
<dbReference type="CDD" id="cd00067">
    <property type="entry name" value="GAL4"/>
    <property type="match status" value="1"/>
</dbReference>
<dbReference type="InterPro" id="IPR036864">
    <property type="entry name" value="Zn2-C6_fun-type_DNA-bd_sf"/>
</dbReference>
<gene>
    <name evidence="4" type="ORF">GLAREA_05326</name>
</gene>
<dbReference type="AlphaFoldDB" id="S3ECF0"/>
<dbReference type="InterPro" id="IPR001138">
    <property type="entry name" value="Zn2Cys6_DnaBD"/>
</dbReference>
<dbReference type="EMBL" id="KE145353">
    <property type="protein sequence ID" value="EPE35988.1"/>
    <property type="molecule type" value="Genomic_DNA"/>
</dbReference>
<dbReference type="KEGG" id="glz:GLAREA_05326"/>
<name>S3ECF0_GLAL2</name>
<feature type="compositionally biased region" description="Acidic residues" evidence="2">
    <location>
        <begin position="179"/>
        <end position="191"/>
    </location>
</feature>
<evidence type="ECO:0000256" key="2">
    <source>
        <dbReference type="SAM" id="MobiDB-lite"/>
    </source>
</evidence>
<dbReference type="GO" id="GO:0008270">
    <property type="term" value="F:zinc ion binding"/>
    <property type="evidence" value="ECO:0007669"/>
    <property type="project" value="InterPro"/>
</dbReference>
<dbReference type="Proteomes" id="UP000016922">
    <property type="component" value="Unassembled WGS sequence"/>
</dbReference>
<dbReference type="GeneID" id="19464380"/>
<dbReference type="GO" id="GO:0000981">
    <property type="term" value="F:DNA-binding transcription factor activity, RNA polymerase II-specific"/>
    <property type="evidence" value="ECO:0007669"/>
    <property type="project" value="InterPro"/>
</dbReference>
<dbReference type="Pfam" id="PF00172">
    <property type="entry name" value="Zn_clus"/>
    <property type="match status" value="1"/>
</dbReference>
<accession>S3ECF0</accession>
<evidence type="ECO:0000259" key="3">
    <source>
        <dbReference type="PROSITE" id="PS50048"/>
    </source>
</evidence>
<dbReference type="RefSeq" id="XP_008076806.1">
    <property type="nucleotide sequence ID" value="XM_008078615.1"/>
</dbReference>
<evidence type="ECO:0000256" key="1">
    <source>
        <dbReference type="ARBA" id="ARBA00023242"/>
    </source>
</evidence>
<protein>
    <submittedName>
        <fullName evidence="4">Zn2/Cys6 DNA-binding protein</fullName>
    </submittedName>
</protein>
<organism evidence="4 5">
    <name type="scientific">Glarea lozoyensis (strain ATCC 20868 / MF5171)</name>
    <dbReference type="NCBI Taxonomy" id="1116229"/>
    <lineage>
        <taxon>Eukaryota</taxon>
        <taxon>Fungi</taxon>
        <taxon>Dikarya</taxon>
        <taxon>Ascomycota</taxon>
        <taxon>Pezizomycotina</taxon>
        <taxon>Leotiomycetes</taxon>
        <taxon>Helotiales</taxon>
        <taxon>Helotiaceae</taxon>
        <taxon>Glarea</taxon>
    </lineage>
</organism>
<reference evidence="4 5" key="1">
    <citation type="journal article" date="2013" name="BMC Genomics">
        <title>Genomics-driven discovery of the pneumocandin biosynthetic gene cluster in the fungus Glarea lozoyensis.</title>
        <authorList>
            <person name="Chen L."/>
            <person name="Yue Q."/>
            <person name="Zhang X."/>
            <person name="Xiang M."/>
            <person name="Wang C."/>
            <person name="Li S."/>
            <person name="Che Y."/>
            <person name="Ortiz-Lopez F.J."/>
            <person name="Bills G.F."/>
            <person name="Liu X."/>
            <person name="An Z."/>
        </authorList>
    </citation>
    <scope>NUCLEOTIDE SEQUENCE [LARGE SCALE GENOMIC DNA]</scope>
    <source>
        <strain evidence="5">ATCC 20868 / MF5171</strain>
    </source>
</reference>
<evidence type="ECO:0000313" key="5">
    <source>
        <dbReference type="Proteomes" id="UP000016922"/>
    </source>
</evidence>
<dbReference type="SUPFAM" id="SSF57701">
    <property type="entry name" value="Zn2/Cys6 DNA-binding domain"/>
    <property type="match status" value="1"/>
</dbReference>
<dbReference type="HOGENOM" id="CLU_963280_0_0_1"/>
<dbReference type="Gene3D" id="4.10.240.10">
    <property type="entry name" value="Zn(2)-C6 fungal-type DNA-binding domain"/>
    <property type="match status" value="1"/>
</dbReference>
<dbReference type="PROSITE" id="PS50048">
    <property type="entry name" value="ZN2_CY6_FUNGAL_2"/>
    <property type="match status" value="1"/>
</dbReference>
<keyword evidence="1" id="KW-0539">Nucleus</keyword>
<dbReference type="GO" id="GO:0003677">
    <property type="term" value="F:DNA binding"/>
    <property type="evidence" value="ECO:0007669"/>
    <property type="project" value="UniProtKB-KW"/>
</dbReference>
<keyword evidence="4" id="KW-0238">DNA-binding</keyword>
<keyword evidence="5" id="KW-1185">Reference proteome</keyword>
<evidence type="ECO:0000313" key="4">
    <source>
        <dbReference type="EMBL" id="EPE35988.1"/>
    </source>
</evidence>
<sequence length="289" mass="32863">MSSRSTSPLYNPCSVINNINLNDTKSLREFMVAFNAYINQSFLDTVTSDKSIIPLHAAHAQTFRRIIRSIKDYSPTHRLLLDAMTKFAAAANGSKADIKRATMGLVNLADSNALERPMHHPEEYMAALEKFESESGGCKCEDGDVFDSDEKKEGEDDVEMQEVVSSNTRSTRKVREVQDSEDENTETECSENEMSKRFQKDELLVRIHTGRRSPMSLQPKKKPRLRTHKNKIEKVPKEKLRRACLTCYTSHVMCDRVMPVCGACHKNGKDCQWEHTGEVSPYWVAVNIK</sequence>
<proteinExistence type="predicted"/>
<feature type="domain" description="Zn(2)-C6 fungal-type" evidence="3">
    <location>
        <begin position="243"/>
        <end position="273"/>
    </location>
</feature>